<dbReference type="Pfam" id="PF20434">
    <property type="entry name" value="BD-FAE"/>
    <property type="match status" value="1"/>
</dbReference>
<protein>
    <submittedName>
        <fullName evidence="4">Acetyl esterase/lipase</fullName>
    </submittedName>
</protein>
<name>A0A1G9R6Y4_9GAMM</name>
<dbReference type="Proteomes" id="UP000199107">
    <property type="component" value="Unassembled WGS sequence"/>
</dbReference>
<dbReference type="InterPro" id="IPR050300">
    <property type="entry name" value="GDXG_lipolytic_enzyme"/>
</dbReference>
<evidence type="ECO:0000256" key="2">
    <source>
        <dbReference type="SAM" id="MobiDB-lite"/>
    </source>
</evidence>
<accession>A0A1G9R6Y4</accession>
<evidence type="ECO:0000313" key="4">
    <source>
        <dbReference type="EMBL" id="SDM19036.1"/>
    </source>
</evidence>
<keyword evidence="5" id="KW-1185">Reference proteome</keyword>
<dbReference type="PANTHER" id="PTHR48081">
    <property type="entry name" value="AB HYDROLASE SUPERFAMILY PROTEIN C4A8.06C"/>
    <property type="match status" value="1"/>
</dbReference>
<dbReference type="AlphaFoldDB" id="A0A1G9R6Y4"/>
<evidence type="ECO:0000313" key="5">
    <source>
        <dbReference type="Proteomes" id="UP000199107"/>
    </source>
</evidence>
<organism evidence="4 5">
    <name type="scientific">Franzmannia pantelleriensis</name>
    <dbReference type="NCBI Taxonomy" id="48727"/>
    <lineage>
        <taxon>Bacteria</taxon>
        <taxon>Pseudomonadati</taxon>
        <taxon>Pseudomonadota</taxon>
        <taxon>Gammaproteobacteria</taxon>
        <taxon>Oceanospirillales</taxon>
        <taxon>Halomonadaceae</taxon>
        <taxon>Franzmannia</taxon>
    </lineage>
</organism>
<gene>
    <name evidence="4" type="ORF">SAMN05192555_11094</name>
</gene>
<dbReference type="PANTHER" id="PTHR48081:SF6">
    <property type="entry name" value="PEPTIDASE S9 PROLYL OLIGOPEPTIDASE CATALYTIC DOMAIN-CONTAINING PROTEIN"/>
    <property type="match status" value="1"/>
</dbReference>
<dbReference type="OrthoDB" id="9771666at2"/>
<sequence>MLSTSPCDEQSKRTPVSASKTTAQTLPAVSIQYPCLHSEDRCNDLLNHPAFRDFSHRMLPWDGQNYDLALPLKEIGQLLPYHSQVAPAVVIAALNRMVHDVSADRTVFYEFYTDAQLQAQPALKNTGLFFFRGKPGAPFAVIAPGGGFTYVASVHEGFPYAEEISKQGLNAFVLTYRTGQGGRMATEDLAAAIAYIVENADVLQVDMAGYSLWGSSAGARMAAAIGSHGTAWFGAPSHPKPSVVIMAYTGHSEVATSEPPTFVVVGDGDGISPPTAMETRIAALRRIGTRVEYHKYSGVGHGFGTGQGTSAQGWIGQAIRFWKKEIEIAS</sequence>
<proteinExistence type="predicted"/>
<dbReference type="EMBL" id="FNGH01000010">
    <property type="protein sequence ID" value="SDM19036.1"/>
    <property type="molecule type" value="Genomic_DNA"/>
</dbReference>
<evidence type="ECO:0000259" key="3">
    <source>
        <dbReference type="Pfam" id="PF20434"/>
    </source>
</evidence>
<feature type="region of interest" description="Disordered" evidence="2">
    <location>
        <begin position="1"/>
        <end position="21"/>
    </location>
</feature>
<feature type="domain" description="BD-FAE-like" evidence="3">
    <location>
        <begin position="137"/>
        <end position="228"/>
    </location>
</feature>
<dbReference type="InterPro" id="IPR049492">
    <property type="entry name" value="BD-FAE-like_dom"/>
</dbReference>
<dbReference type="GO" id="GO:0016787">
    <property type="term" value="F:hydrolase activity"/>
    <property type="evidence" value="ECO:0007669"/>
    <property type="project" value="UniProtKB-KW"/>
</dbReference>
<reference evidence="5" key="1">
    <citation type="submission" date="2016-10" db="EMBL/GenBank/DDBJ databases">
        <authorList>
            <person name="Varghese N."/>
            <person name="Submissions S."/>
        </authorList>
    </citation>
    <scope>NUCLEOTIDE SEQUENCE [LARGE SCALE GENOMIC DNA]</scope>
    <source>
        <strain evidence="5">AAP</strain>
    </source>
</reference>
<keyword evidence="1" id="KW-0378">Hydrolase</keyword>
<dbReference type="SUPFAM" id="SSF53474">
    <property type="entry name" value="alpha/beta-Hydrolases"/>
    <property type="match status" value="1"/>
</dbReference>
<dbReference type="STRING" id="48727.SAMN05192555_11094"/>
<evidence type="ECO:0000256" key="1">
    <source>
        <dbReference type="ARBA" id="ARBA00022801"/>
    </source>
</evidence>
<dbReference type="Gene3D" id="3.40.50.1820">
    <property type="entry name" value="alpha/beta hydrolase"/>
    <property type="match status" value="1"/>
</dbReference>
<dbReference type="InterPro" id="IPR029058">
    <property type="entry name" value="AB_hydrolase_fold"/>
</dbReference>